<accession>A0A169S7I6</accession>
<keyword evidence="2" id="KW-0812">Transmembrane</keyword>
<proteinExistence type="predicted"/>
<dbReference type="EMBL" id="AP017369">
    <property type="protein sequence ID" value="BAU97245.1"/>
    <property type="molecule type" value="Genomic_DNA"/>
</dbReference>
<dbReference type="Proteomes" id="UP000218244">
    <property type="component" value="Chromosome"/>
</dbReference>
<keyword evidence="5" id="KW-1185">Reference proteome</keyword>
<keyword evidence="2" id="KW-1133">Transmembrane helix</keyword>
<gene>
    <name evidence="4" type="ORF">N24_2983</name>
</gene>
<feature type="domain" description="DUF5129" evidence="3">
    <location>
        <begin position="80"/>
        <end position="361"/>
    </location>
</feature>
<dbReference type="InterPro" id="IPR033435">
    <property type="entry name" value="DUF5129"/>
</dbReference>
<reference evidence="4 5" key="1">
    <citation type="submission" date="2016-02" db="EMBL/GenBank/DDBJ databases">
        <title>Corynebacterium glutamicum N24 whole genome sequencing project.</title>
        <authorList>
            <person name="Matsutani M."/>
            <person name="Nangtapong N."/>
            <person name="Yakushi T."/>
            <person name="Matsushita K."/>
        </authorList>
    </citation>
    <scope>NUCLEOTIDE SEQUENCE [LARGE SCALE GENOMIC DNA]</scope>
    <source>
        <strain evidence="4 5">N24</strain>
    </source>
</reference>
<protein>
    <recommendedName>
        <fullName evidence="3">DUF5129 domain-containing protein</fullName>
    </recommendedName>
</protein>
<dbReference type="AlphaFoldDB" id="A0A169S7I6"/>
<feature type="compositionally biased region" description="Low complexity" evidence="1">
    <location>
        <begin position="459"/>
        <end position="475"/>
    </location>
</feature>
<name>A0A169S7I6_9CORY</name>
<dbReference type="Pfam" id="PF17173">
    <property type="entry name" value="DUF5129"/>
    <property type="match status" value="1"/>
</dbReference>
<organism evidence="4 5">
    <name type="scientific">Corynebacterium suranareeae</name>
    <dbReference type="NCBI Taxonomy" id="2506452"/>
    <lineage>
        <taxon>Bacteria</taxon>
        <taxon>Bacillati</taxon>
        <taxon>Actinomycetota</taxon>
        <taxon>Actinomycetes</taxon>
        <taxon>Mycobacteriales</taxon>
        <taxon>Corynebacteriaceae</taxon>
        <taxon>Corynebacterium</taxon>
    </lineage>
</organism>
<evidence type="ECO:0000256" key="1">
    <source>
        <dbReference type="SAM" id="MobiDB-lite"/>
    </source>
</evidence>
<feature type="transmembrane region" description="Helical" evidence="2">
    <location>
        <begin position="206"/>
        <end position="228"/>
    </location>
</feature>
<keyword evidence="2" id="KW-0472">Membrane</keyword>
<feature type="region of interest" description="Disordered" evidence="1">
    <location>
        <begin position="459"/>
        <end position="484"/>
    </location>
</feature>
<evidence type="ECO:0000259" key="3">
    <source>
        <dbReference type="Pfam" id="PF17173"/>
    </source>
</evidence>
<dbReference type="Gene3D" id="1.10.287.1490">
    <property type="match status" value="1"/>
</dbReference>
<evidence type="ECO:0000313" key="4">
    <source>
        <dbReference type="EMBL" id="BAU97245.1"/>
    </source>
</evidence>
<evidence type="ECO:0000256" key="2">
    <source>
        <dbReference type="SAM" id="Phobius"/>
    </source>
</evidence>
<dbReference type="KEGG" id="csur:N24_2983"/>
<evidence type="ECO:0000313" key="5">
    <source>
        <dbReference type="Proteomes" id="UP000218244"/>
    </source>
</evidence>
<sequence length="484" mass="52550">MSVFDRLLPFVGRTLAGMRLLSLPKTNNTVAGLAAGTLLLLSIPLAPDAAAQTAVQDTVEITVLDMADEIAPEDEDFLSTETPKIDFPPEVSAVRYITFEDNSDNLNDDVEEYLRAEHPEWIQSDSFAPGEVIIAVGFDPNTMGAYAGNDVAAATGIAEQDRIDGINDSMRPILQDGRTALAMYEGAKSVADTSVVAEKSSASGGVIAAIFGGIAALVAIVVAWAVGYERKKTAEKARTKFDYASNHYGEVAQQLDGINVRAHSLTSPLANDELRRQWEDVNTRFLEVNEIFGNLDGLSHASSNKAFRKAAPEIEKAHTAVTQMETAQKNIDTLYDMEHGNEDVRRRELTRLRSDMQEARQDINDKDAVVDDVLRTLIQRTETITPAAPDFMDQYARLIRDYAVALKGVEKNLEAVEQTTDRTTPAIYDDNWRVGTGYNSWVPYSMISTWHAADASAASSASSSGSSNTTFSSGFSGAGGSSSW</sequence>